<gene>
    <name evidence="2" type="ORF">Goari_027359</name>
</gene>
<feature type="compositionally biased region" description="Low complexity" evidence="1">
    <location>
        <begin position="59"/>
        <end position="71"/>
    </location>
</feature>
<dbReference type="AlphaFoldDB" id="A0A7J8YMG5"/>
<reference evidence="2 3" key="1">
    <citation type="journal article" date="2019" name="Genome Biol. Evol.">
        <title>Insights into the evolution of the New World diploid cottons (Gossypium, subgenus Houzingenia) based on genome sequencing.</title>
        <authorList>
            <person name="Grover C.E."/>
            <person name="Arick M.A. 2nd"/>
            <person name="Thrash A."/>
            <person name="Conover J.L."/>
            <person name="Sanders W.S."/>
            <person name="Peterson D.G."/>
            <person name="Frelichowski J.E."/>
            <person name="Scheffler J.A."/>
            <person name="Scheffler B.E."/>
            <person name="Wendel J.F."/>
        </authorList>
    </citation>
    <scope>NUCLEOTIDE SEQUENCE [LARGE SCALE GENOMIC DNA]</scope>
    <source>
        <strain evidence="2">185</strain>
        <tissue evidence="2">Leaf</tissue>
    </source>
</reference>
<name>A0A7J8YMG5_GOSAI</name>
<sequence>MNTGKSCYTLLGMAQNSDQTNRMEEVFELPKGDVITEMVDGILSITFSIDIEGCARMNSPSSGVSNSSASVVDEKSELQKRVDEDFGPWMLVERRQRERPQ</sequence>
<evidence type="ECO:0000256" key="1">
    <source>
        <dbReference type="SAM" id="MobiDB-lite"/>
    </source>
</evidence>
<evidence type="ECO:0000313" key="2">
    <source>
        <dbReference type="EMBL" id="MBA0700816.1"/>
    </source>
</evidence>
<keyword evidence="3" id="KW-1185">Reference proteome</keyword>
<evidence type="ECO:0000313" key="3">
    <source>
        <dbReference type="Proteomes" id="UP000593577"/>
    </source>
</evidence>
<dbReference type="Proteomes" id="UP000593577">
    <property type="component" value="Unassembled WGS sequence"/>
</dbReference>
<dbReference type="EMBL" id="JABFAA010111534">
    <property type="protein sequence ID" value="MBA0700816.1"/>
    <property type="molecule type" value="Genomic_DNA"/>
</dbReference>
<proteinExistence type="predicted"/>
<comment type="caution">
    <text evidence="2">The sequence shown here is derived from an EMBL/GenBank/DDBJ whole genome shotgun (WGS) entry which is preliminary data.</text>
</comment>
<accession>A0A7J8YMG5</accession>
<feature type="region of interest" description="Disordered" evidence="1">
    <location>
        <begin position="58"/>
        <end position="77"/>
    </location>
</feature>
<organism evidence="2 3">
    <name type="scientific">Gossypium aridum</name>
    <name type="common">American cotton</name>
    <name type="synonym">Erioxylum aridum</name>
    <dbReference type="NCBI Taxonomy" id="34290"/>
    <lineage>
        <taxon>Eukaryota</taxon>
        <taxon>Viridiplantae</taxon>
        <taxon>Streptophyta</taxon>
        <taxon>Embryophyta</taxon>
        <taxon>Tracheophyta</taxon>
        <taxon>Spermatophyta</taxon>
        <taxon>Magnoliopsida</taxon>
        <taxon>eudicotyledons</taxon>
        <taxon>Gunneridae</taxon>
        <taxon>Pentapetalae</taxon>
        <taxon>rosids</taxon>
        <taxon>malvids</taxon>
        <taxon>Malvales</taxon>
        <taxon>Malvaceae</taxon>
        <taxon>Malvoideae</taxon>
        <taxon>Gossypium</taxon>
    </lineage>
</organism>
<protein>
    <submittedName>
        <fullName evidence="2">Uncharacterized protein</fullName>
    </submittedName>
</protein>